<comment type="caution">
    <text evidence="3">The sequence shown here is derived from an EMBL/GenBank/DDBJ whole genome shotgun (WGS) entry which is preliminary data.</text>
</comment>
<dbReference type="RefSeq" id="WP_094908634.1">
    <property type="nucleotide sequence ID" value="NZ_BJUN01000027.1"/>
</dbReference>
<evidence type="ECO:0000313" key="3">
    <source>
        <dbReference type="EMBL" id="GEK60074.1"/>
    </source>
</evidence>
<name>A0A510Y9L4_MARHA</name>
<keyword evidence="2" id="KW-0812">Transmembrane</keyword>
<dbReference type="Proteomes" id="UP000321051">
    <property type="component" value="Unassembled WGS sequence"/>
</dbReference>
<organism evidence="3 4">
    <name type="scientific">Marinococcus halophilus</name>
    <dbReference type="NCBI Taxonomy" id="1371"/>
    <lineage>
        <taxon>Bacteria</taxon>
        <taxon>Bacillati</taxon>
        <taxon>Bacillota</taxon>
        <taxon>Bacilli</taxon>
        <taxon>Bacillales</taxon>
        <taxon>Bacillaceae</taxon>
        <taxon>Marinococcus</taxon>
    </lineage>
</organism>
<feature type="transmembrane region" description="Helical" evidence="2">
    <location>
        <begin position="341"/>
        <end position="360"/>
    </location>
</feature>
<dbReference type="OrthoDB" id="8477132at2"/>
<keyword evidence="2" id="KW-1133">Transmembrane helix</keyword>
<evidence type="ECO:0000256" key="1">
    <source>
        <dbReference type="SAM" id="MobiDB-lite"/>
    </source>
</evidence>
<dbReference type="AlphaFoldDB" id="A0A510Y9L4"/>
<feature type="transmembrane region" description="Helical" evidence="2">
    <location>
        <begin position="295"/>
        <end position="321"/>
    </location>
</feature>
<keyword evidence="4" id="KW-1185">Reference proteome</keyword>
<feature type="region of interest" description="Disordered" evidence="1">
    <location>
        <begin position="387"/>
        <end position="416"/>
    </location>
</feature>
<accession>A0A510Y9L4</accession>
<protein>
    <recommendedName>
        <fullName evidence="5">5,10-methylene-tetrahydrofolate dehydrogenase</fullName>
    </recommendedName>
</protein>
<proteinExistence type="predicted"/>
<keyword evidence="2" id="KW-0472">Membrane</keyword>
<dbReference type="STRING" id="1371.GCA_900166605_01097"/>
<sequence length="416" mass="47904">MLQPTKKLGLITAPGYAAKLGEALQRDLPPLLARDVDEEYSWQIECTEDLLTGETNDSLEVLEALEATNVHNKWDFVIALTDLPLFQEKKTILAEMAEDKNSAFISLPGLGFMPMYKRVREAVLQLVNEMYYGSSDQARAYVEKRNQLKKGPSLNSKNQSSTRLMSKRLLEILSPITRETLNDPASKVRVRYMVKNRSSGRWRIFSGMVRANRPWDMFPAFIKVVVVAFTTGAYALVFPTLWQLSHEYNAWRMLMLSVVSILAMVSWIILAHRLWEQKAKDKPEYIRKLYNTTTFVTLCWTVTMFYILLFLLFSAAVMILIPIGMLEAQLSGTVGYLNYFYVAWTATSVATIVGALGSVFEEKEMILESTYGYRQRWRHERIKRFNEEQKQEEQAKKEAVEKKHQDSKAKKGTEKN</sequence>
<feature type="transmembrane region" description="Helical" evidence="2">
    <location>
        <begin position="254"/>
        <end position="275"/>
    </location>
</feature>
<evidence type="ECO:0000313" key="4">
    <source>
        <dbReference type="Proteomes" id="UP000321051"/>
    </source>
</evidence>
<gene>
    <name evidence="3" type="ORF">MHA01_29790</name>
</gene>
<dbReference type="EMBL" id="BJUN01000027">
    <property type="protein sequence ID" value="GEK60074.1"/>
    <property type="molecule type" value="Genomic_DNA"/>
</dbReference>
<evidence type="ECO:0008006" key="5">
    <source>
        <dbReference type="Google" id="ProtNLM"/>
    </source>
</evidence>
<reference evidence="3 4" key="1">
    <citation type="submission" date="2019-07" db="EMBL/GenBank/DDBJ databases">
        <title>Whole genome shotgun sequence of Marinococcus halophilus NBRC 102359.</title>
        <authorList>
            <person name="Hosoyama A."/>
            <person name="Uohara A."/>
            <person name="Ohji S."/>
            <person name="Ichikawa N."/>
        </authorList>
    </citation>
    <scope>NUCLEOTIDE SEQUENCE [LARGE SCALE GENOMIC DNA]</scope>
    <source>
        <strain evidence="3 4">NBRC 102359</strain>
    </source>
</reference>
<evidence type="ECO:0000256" key="2">
    <source>
        <dbReference type="SAM" id="Phobius"/>
    </source>
</evidence>
<feature type="transmembrane region" description="Helical" evidence="2">
    <location>
        <begin position="220"/>
        <end position="242"/>
    </location>
</feature>